<dbReference type="Proteomes" id="UP000444980">
    <property type="component" value="Unassembled WGS sequence"/>
</dbReference>
<dbReference type="RefSeq" id="WP_161928689.1">
    <property type="nucleotide sequence ID" value="NZ_BJOU01000019.1"/>
</dbReference>
<accession>A0A7I9V1Y9</accession>
<evidence type="ECO:0000313" key="2">
    <source>
        <dbReference type="Proteomes" id="UP000444980"/>
    </source>
</evidence>
<name>A0A7I9V1Y9_9ACTN</name>
<gene>
    <name evidence="1" type="ORF">nbrc107697_34540</name>
</gene>
<organism evidence="1 2">
    <name type="scientific">Gordonia crocea</name>
    <dbReference type="NCBI Taxonomy" id="589162"/>
    <lineage>
        <taxon>Bacteria</taxon>
        <taxon>Bacillati</taxon>
        <taxon>Actinomycetota</taxon>
        <taxon>Actinomycetes</taxon>
        <taxon>Mycobacteriales</taxon>
        <taxon>Gordoniaceae</taxon>
        <taxon>Gordonia</taxon>
    </lineage>
</organism>
<reference evidence="2" key="1">
    <citation type="submission" date="2019-06" db="EMBL/GenBank/DDBJ databases">
        <title>Gordonia isolated from sludge of a wastewater treatment plant.</title>
        <authorList>
            <person name="Tamura T."/>
            <person name="Aoyama K."/>
            <person name="Kang Y."/>
            <person name="Saito S."/>
            <person name="Akiyama N."/>
            <person name="Yazawa K."/>
            <person name="Gonoi T."/>
            <person name="Mikami Y."/>
        </authorList>
    </citation>
    <scope>NUCLEOTIDE SEQUENCE [LARGE SCALE GENOMIC DNA]</scope>
    <source>
        <strain evidence="2">NBRC 107697</strain>
    </source>
</reference>
<dbReference type="OrthoDB" id="4376989at2"/>
<protein>
    <submittedName>
        <fullName evidence="1">Uncharacterized protein</fullName>
    </submittedName>
</protein>
<dbReference type="SUPFAM" id="SSF56801">
    <property type="entry name" value="Acetyl-CoA synthetase-like"/>
    <property type="match status" value="1"/>
</dbReference>
<proteinExistence type="predicted"/>
<evidence type="ECO:0000313" key="1">
    <source>
        <dbReference type="EMBL" id="GED99415.1"/>
    </source>
</evidence>
<dbReference type="AlphaFoldDB" id="A0A7I9V1Y9"/>
<dbReference type="EMBL" id="BJOU01000019">
    <property type="protein sequence ID" value="GED99415.1"/>
    <property type="molecule type" value="Genomic_DNA"/>
</dbReference>
<comment type="caution">
    <text evidence="1">The sequence shown here is derived from an EMBL/GenBank/DDBJ whole genome shotgun (WGS) entry which is preliminary data.</text>
</comment>
<keyword evidence="2" id="KW-1185">Reference proteome</keyword>
<sequence>MHDLIVLIDERGRVTPRLTAIRWDGESVTYGQLRERVCDYDRVIAAAGLSELAALSAALLSLMPAQLRARQPSDQAELVAEAIAWLGREDRGRAASVTAVV</sequence>